<dbReference type="Proteomes" id="UP001235939">
    <property type="component" value="Chromosome X"/>
</dbReference>
<reference evidence="2 3" key="1">
    <citation type="submission" date="2022-03" db="EMBL/GenBank/DDBJ databases">
        <title>A chromosomal length assembly of Cordylochernes scorpioides.</title>
        <authorList>
            <person name="Zeh D."/>
            <person name="Zeh J."/>
        </authorList>
    </citation>
    <scope>NUCLEOTIDE SEQUENCE [LARGE SCALE GENOMIC DNA]</scope>
    <source>
        <strain evidence="2">IN4F17</strain>
        <tissue evidence="2">Whole Body</tissue>
    </source>
</reference>
<dbReference type="PANTHER" id="PTHR46060">
    <property type="entry name" value="MARINER MOS1 TRANSPOSASE-LIKE PROTEIN"/>
    <property type="match status" value="1"/>
</dbReference>
<evidence type="ECO:0000313" key="3">
    <source>
        <dbReference type="Proteomes" id="UP001235939"/>
    </source>
</evidence>
<gene>
    <name evidence="2" type="ORF">LAZ67_X004507</name>
</gene>
<feature type="region of interest" description="Disordered" evidence="1">
    <location>
        <begin position="109"/>
        <end position="131"/>
    </location>
</feature>
<protein>
    <recommendedName>
        <fullName evidence="4">Transposase</fullName>
    </recommendedName>
</protein>
<dbReference type="InterPro" id="IPR036397">
    <property type="entry name" value="RNaseH_sf"/>
</dbReference>
<dbReference type="Gene3D" id="3.30.420.10">
    <property type="entry name" value="Ribonuclease H-like superfamily/Ribonuclease H"/>
    <property type="match status" value="1"/>
</dbReference>
<dbReference type="PANTHER" id="PTHR46060:SF1">
    <property type="entry name" value="MARINER MOS1 TRANSPOSASE-LIKE PROTEIN"/>
    <property type="match status" value="1"/>
</dbReference>
<evidence type="ECO:0008006" key="4">
    <source>
        <dbReference type="Google" id="ProtNLM"/>
    </source>
</evidence>
<evidence type="ECO:0000256" key="1">
    <source>
        <dbReference type="SAM" id="MobiDB-lite"/>
    </source>
</evidence>
<sequence length="288" mass="32480">MGAAFILGRISTEDEHRAGRPVERMTVRQIEETLGIPKTTVDHIMREHLGLMKLSARWVPKPLTPDQKALRRKVSSDNLALFEANPEEFVNRFVTMDETWAHHFTPESKLQSMQLRHSGSPPPKKAKTVPSAGKVMRPVTLPYIQGMPNALNQQDDTRLHTARISQQALQEKSNPTSKCKVFLLCTKCNSQPATPRHIIDCIDSSIDELYSSPADTIKMARHKNEQTILSKLRNKTRAQLRQDVISFRKLIDQVYVVHAMIIMQFDFALTSVPEPWLIAPADAGKASG</sequence>
<dbReference type="EMBL" id="CP092886">
    <property type="protein sequence ID" value="UYV85081.1"/>
    <property type="molecule type" value="Genomic_DNA"/>
</dbReference>
<dbReference type="InterPro" id="IPR052709">
    <property type="entry name" value="Transposase-MT_Hybrid"/>
</dbReference>
<keyword evidence="3" id="KW-1185">Reference proteome</keyword>
<accession>A0ABY6LXP6</accession>
<name>A0ABY6LXP6_9ARAC</name>
<evidence type="ECO:0000313" key="2">
    <source>
        <dbReference type="EMBL" id="UYV85081.1"/>
    </source>
</evidence>
<organism evidence="2 3">
    <name type="scientific">Cordylochernes scorpioides</name>
    <dbReference type="NCBI Taxonomy" id="51811"/>
    <lineage>
        <taxon>Eukaryota</taxon>
        <taxon>Metazoa</taxon>
        <taxon>Ecdysozoa</taxon>
        <taxon>Arthropoda</taxon>
        <taxon>Chelicerata</taxon>
        <taxon>Arachnida</taxon>
        <taxon>Pseudoscorpiones</taxon>
        <taxon>Cheliferoidea</taxon>
        <taxon>Chernetidae</taxon>
        <taxon>Cordylochernes</taxon>
    </lineage>
</organism>
<proteinExistence type="predicted"/>